<dbReference type="Pfam" id="PF00179">
    <property type="entry name" value="UQ_con"/>
    <property type="match status" value="1"/>
</dbReference>
<keyword evidence="1" id="KW-0808">Transferase</keyword>
<proteinExistence type="predicted"/>
<evidence type="ECO:0000256" key="1">
    <source>
        <dbReference type="ARBA" id="ARBA00022679"/>
    </source>
</evidence>
<feature type="compositionally biased region" description="Polar residues" evidence="4">
    <location>
        <begin position="375"/>
        <end position="384"/>
    </location>
</feature>
<keyword evidence="2" id="KW-0833">Ubl conjugation pathway</keyword>
<feature type="region of interest" description="Disordered" evidence="4">
    <location>
        <begin position="352"/>
        <end position="481"/>
    </location>
</feature>
<dbReference type="CDD" id="cd23804">
    <property type="entry name" value="UBCc_UBE2S"/>
    <property type="match status" value="1"/>
</dbReference>
<dbReference type="PANTHER" id="PTHR24068">
    <property type="entry name" value="UBIQUITIN-CONJUGATING ENZYME E2"/>
    <property type="match status" value="1"/>
</dbReference>
<dbReference type="InterPro" id="IPR016135">
    <property type="entry name" value="UBQ-conjugating_enzyme/RWD"/>
</dbReference>
<reference evidence="6 7" key="1">
    <citation type="submission" date="2015-01" db="EMBL/GenBank/DDBJ databases">
        <title>The Genome Sequence of Ochroconis gallopava CBS43764.</title>
        <authorList>
            <consortium name="The Broad Institute Genomics Platform"/>
            <person name="Cuomo C."/>
            <person name="de Hoog S."/>
            <person name="Gorbushina A."/>
            <person name="Stielow B."/>
            <person name="Teixiera M."/>
            <person name="Abouelleil A."/>
            <person name="Chapman S.B."/>
            <person name="Priest M."/>
            <person name="Young S.K."/>
            <person name="Wortman J."/>
            <person name="Nusbaum C."/>
            <person name="Birren B."/>
        </authorList>
    </citation>
    <scope>NUCLEOTIDE SEQUENCE [LARGE SCALE GENOMIC DNA]</scope>
    <source>
        <strain evidence="6 7">CBS 43764</strain>
    </source>
</reference>
<feature type="compositionally biased region" description="Polar residues" evidence="4">
    <location>
        <begin position="352"/>
        <end position="361"/>
    </location>
</feature>
<dbReference type="InterPro" id="IPR000608">
    <property type="entry name" value="UBC"/>
</dbReference>
<accession>A0A0D1Z107</accession>
<dbReference type="STRING" id="253628.A0A0D1Z107"/>
<name>A0A0D1Z107_9PEZI</name>
<dbReference type="PROSITE" id="PS00183">
    <property type="entry name" value="UBC_1"/>
    <property type="match status" value="1"/>
</dbReference>
<dbReference type="HOGENOM" id="CLU_532321_0_0_1"/>
<dbReference type="InterPro" id="IPR023313">
    <property type="entry name" value="UBQ-conjugating_AS"/>
</dbReference>
<gene>
    <name evidence="6" type="ORF">PV09_02360</name>
</gene>
<evidence type="ECO:0000256" key="2">
    <source>
        <dbReference type="ARBA" id="ARBA00022786"/>
    </source>
</evidence>
<dbReference type="GeneID" id="27310333"/>
<organism evidence="6 7">
    <name type="scientific">Verruconis gallopava</name>
    <dbReference type="NCBI Taxonomy" id="253628"/>
    <lineage>
        <taxon>Eukaryota</taxon>
        <taxon>Fungi</taxon>
        <taxon>Dikarya</taxon>
        <taxon>Ascomycota</taxon>
        <taxon>Pezizomycotina</taxon>
        <taxon>Dothideomycetes</taxon>
        <taxon>Pleosporomycetidae</taxon>
        <taxon>Venturiales</taxon>
        <taxon>Sympoventuriaceae</taxon>
        <taxon>Verruconis</taxon>
    </lineage>
</organism>
<feature type="domain" description="UBC core" evidence="5">
    <location>
        <begin position="110"/>
        <end position="263"/>
    </location>
</feature>
<dbReference type="EMBL" id="KN847534">
    <property type="protein sequence ID" value="KIW06652.1"/>
    <property type="molecule type" value="Genomic_DNA"/>
</dbReference>
<dbReference type="OrthoDB" id="10069349at2759"/>
<dbReference type="InParanoid" id="A0A0D1Z107"/>
<dbReference type="Proteomes" id="UP000053259">
    <property type="component" value="Unassembled WGS sequence"/>
</dbReference>
<dbReference type="Gene3D" id="3.10.110.10">
    <property type="entry name" value="Ubiquitin Conjugating Enzyme"/>
    <property type="match status" value="1"/>
</dbReference>
<feature type="compositionally biased region" description="Basic and acidic residues" evidence="4">
    <location>
        <begin position="441"/>
        <end position="458"/>
    </location>
</feature>
<dbReference type="RefSeq" id="XP_016216521.1">
    <property type="nucleotide sequence ID" value="XM_016355385.1"/>
</dbReference>
<keyword evidence="7" id="KW-1185">Reference proteome</keyword>
<evidence type="ECO:0000256" key="4">
    <source>
        <dbReference type="SAM" id="MobiDB-lite"/>
    </source>
</evidence>
<dbReference type="PROSITE" id="PS50127">
    <property type="entry name" value="UBC_2"/>
    <property type="match status" value="1"/>
</dbReference>
<sequence length="512" mass="55886">MKCTACVALKAGAPCAGGLSSCTSCHPRDSNAIAPVAVADHNHNQNFGGRKVRLQSFCNATTHNQACEQSENHETLLLKHYSSIPALKFGAYHLSSTVYETSIYVPMTSKSLRRLASDHASLHTKGLPPNYLFPPGKDEDALADLSSLTILLAGPEGTAFASGLYTLELKIPPTYPQAAPTAHFRTRIFHPNVDPSTGAVCVETLKRDWKPELTLRDVLLTISCLLVYPNPASALNAEAGRLVETEFSEFERKAGLWARMHAPIPAALRAAVEEARRRGEDQGNEPAGSSKQMLRKRREREKKPEGEDVFVREDSVKTTPPKQSGKAAVNMPAPAPVCKGLGIDVMPESSLNSSILETPTQAPVAVRRKKKSSQDDVSNPTSQPSASSSAALVPRTPIFKPIVHSNPSTPRLGQPSPKRRRVTPPENDKNLDTFHQPPSDDVEHLQPKSGEDAADRPWLHWQNLSPQSSPEESGEQRKSRLKANMKRLELVAGDLYAWNKGTFGPRKGVDRL</sequence>
<feature type="compositionally biased region" description="Basic and acidic residues" evidence="4">
    <location>
        <begin position="301"/>
        <end position="316"/>
    </location>
</feature>
<dbReference type="SUPFAM" id="SSF54495">
    <property type="entry name" value="UBC-like"/>
    <property type="match status" value="1"/>
</dbReference>
<protein>
    <recommendedName>
        <fullName evidence="5">UBC core domain-containing protein</fullName>
    </recommendedName>
</protein>
<evidence type="ECO:0000256" key="3">
    <source>
        <dbReference type="PROSITE-ProRule" id="PRU10133"/>
    </source>
</evidence>
<evidence type="ECO:0000313" key="7">
    <source>
        <dbReference type="Proteomes" id="UP000053259"/>
    </source>
</evidence>
<feature type="active site" description="Glycyl thioester intermediate" evidence="3">
    <location>
        <position position="201"/>
    </location>
</feature>
<evidence type="ECO:0000259" key="5">
    <source>
        <dbReference type="PROSITE" id="PS50127"/>
    </source>
</evidence>
<dbReference type="AlphaFoldDB" id="A0A0D1Z107"/>
<dbReference type="GO" id="GO:0016740">
    <property type="term" value="F:transferase activity"/>
    <property type="evidence" value="ECO:0007669"/>
    <property type="project" value="UniProtKB-KW"/>
</dbReference>
<evidence type="ECO:0000313" key="6">
    <source>
        <dbReference type="EMBL" id="KIW06652.1"/>
    </source>
</evidence>
<dbReference type="PROSITE" id="PS51257">
    <property type="entry name" value="PROKAR_LIPOPROTEIN"/>
    <property type="match status" value="1"/>
</dbReference>
<dbReference type="VEuPathDB" id="FungiDB:PV09_02360"/>
<dbReference type="SMART" id="SM00212">
    <property type="entry name" value="UBCc"/>
    <property type="match status" value="1"/>
</dbReference>
<feature type="region of interest" description="Disordered" evidence="4">
    <location>
        <begin position="273"/>
        <end position="334"/>
    </location>
</feature>